<proteinExistence type="predicted"/>
<dbReference type="Proteomes" id="UP001162992">
    <property type="component" value="Chromosome 21"/>
</dbReference>
<reference evidence="2" key="1">
    <citation type="journal article" date="2024" name="Proc. Natl. Acad. Sci. U.S.A.">
        <title>Extraordinary preservation of gene collinearity over three hundred million years revealed in homosporous lycophytes.</title>
        <authorList>
            <person name="Li C."/>
            <person name="Wickell D."/>
            <person name="Kuo L.Y."/>
            <person name="Chen X."/>
            <person name="Nie B."/>
            <person name="Liao X."/>
            <person name="Peng D."/>
            <person name="Ji J."/>
            <person name="Jenkins J."/>
            <person name="Williams M."/>
            <person name="Shu S."/>
            <person name="Plott C."/>
            <person name="Barry K."/>
            <person name="Rajasekar S."/>
            <person name="Grimwood J."/>
            <person name="Han X."/>
            <person name="Sun S."/>
            <person name="Hou Z."/>
            <person name="He W."/>
            <person name="Dai G."/>
            <person name="Sun C."/>
            <person name="Schmutz J."/>
            <person name="Leebens-Mack J.H."/>
            <person name="Li F.W."/>
            <person name="Wang L."/>
        </authorList>
    </citation>
    <scope>NUCLEOTIDE SEQUENCE [LARGE SCALE GENOMIC DNA]</scope>
    <source>
        <strain evidence="2">cv. PW_Plant_1</strain>
    </source>
</reference>
<dbReference type="EMBL" id="CM055112">
    <property type="protein sequence ID" value="KAJ7517589.1"/>
    <property type="molecule type" value="Genomic_DNA"/>
</dbReference>
<sequence>MGSESREVLCLTDMPSSATEFSTQIESKNFPVVLKDCVRSWPAFRKWDPSNGGLTYMKNLAGYAMVQAMITGAGSNFYGNIRDHQRVAMPFGKFMDLANTYFGGSEESSNSILTNTAQQQENHPKESIKTNDLENVVKLNEEKDATTFEDAESKSPKKSQFYLAQVPISVQQHTKEEPPLGPLIKDISVPDFLEVEFISNINMWMSCGGSRSSTHYDPYHNLLCVVSGRKKVTLWPPSAAPLLYPMPLYSEASNHSAVDFAQPNLEVFPLFKDASKCSWTTLLESGDALYLPEGWYHQVDSEGITLAVNIWWPSILSKELNSHMSPYYLRRVLASLMDAEKELMLGQKAPCNTLKESAEKEKEDNFTSGSSCDGLAMKDLYCLKEIQEQDKLSCQRSFLDPQRWNCTSTKKCKSFQGTSTSCFQGFIDVNSEERCENHMELQDLQRARPCKKRKLSQECERFANCSEKAFEGPMLNNDTHISQKNPVIESSKSRCSCECSLTRTDEFQMDSEVQTLMPSEADQLRILVLTVGNRLEHMAVAQNTTFASCPESDLHSGSNGQNQGGILVAKEDDMNAFSQARIASKSLTVSTSNDEDVIADVLRNTEPIALRRILLIMLKQFPRTLEALILHALSPVAAELLTRKFEEMDECLPATEQASFYERFYSIFDDSRAVMEVLLAKKEAFSSQALNNAMVKYLGNSGERNH</sequence>
<keyword evidence="2" id="KW-1185">Reference proteome</keyword>
<name>A0ACC2AJ34_DIPCM</name>
<accession>A0ACC2AJ34</accession>
<protein>
    <submittedName>
        <fullName evidence="1">Uncharacterized protein</fullName>
    </submittedName>
</protein>
<comment type="caution">
    <text evidence="1">The sequence shown here is derived from an EMBL/GenBank/DDBJ whole genome shotgun (WGS) entry which is preliminary data.</text>
</comment>
<evidence type="ECO:0000313" key="1">
    <source>
        <dbReference type="EMBL" id="KAJ7517589.1"/>
    </source>
</evidence>
<organism evidence="1 2">
    <name type="scientific">Diphasiastrum complanatum</name>
    <name type="common">Issler's clubmoss</name>
    <name type="synonym">Lycopodium complanatum</name>
    <dbReference type="NCBI Taxonomy" id="34168"/>
    <lineage>
        <taxon>Eukaryota</taxon>
        <taxon>Viridiplantae</taxon>
        <taxon>Streptophyta</taxon>
        <taxon>Embryophyta</taxon>
        <taxon>Tracheophyta</taxon>
        <taxon>Lycopodiopsida</taxon>
        <taxon>Lycopodiales</taxon>
        <taxon>Lycopodiaceae</taxon>
        <taxon>Lycopodioideae</taxon>
        <taxon>Diphasiastrum</taxon>
    </lineage>
</organism>
<gene>
    <name evidence="1" type="ORF">O6H91_21G030500</name>
</gene>
<evidence type="ECO:0000313" key="2">
    <source>
        <dbReference type="Proteomes" id="UP001162992"/>
    </source>
</evidence>